<dbReference type="EMBL" id="KE504617">
    <property type="protein sequence ID" value="EPS92421.1"/>
    <property type="molecule type" value="Genomic_DNA"/>
</dbReference>
<reference evidence="2 3" key="1">
    <citation type="journal article" date="2012" name="Science">
        <title>The Paleozoic origin of enzymatic lignin decomposition reconstructed from 31 fungal genomes.</title>
        <authorList>
            <person name="Floudas D."/>
            <person name="Binder M."/>
            <person name="Riley R."/>
            <person name="Barry K."/>
            <person name="Blanchette R.A."/>
            <person name="Henrissat B."/>
            <person name="Martinez A.T."/>
            <person name="Otillar R."/>
            <person name="Spatafora J.W."/>
            <person name="Yadav J.S."/>
            <person name="Aerts A."/>
            <person name="Benoit I."/>
            <person name="Boyd A."/>
            <person name="Carlson A."/>
            <person name="Copeland A."/>
            <person name="Coutinho P.M."/>
            <person name="de Vries R.P."/>
            <person name="Ferreira P."/>
            <person name="Findley K."/>
            <person name="Foster B."/>
            <person name="Gaskell J."/>
            <person name="Glotzer D."/>
            <person name="Gorecki P."/>
            <person name="Heitman J."/>
            <person name="Hesse C."/>
            <person name="Hori C."/>
            <person name="Igarashi K."/>
            <person name="Jurgens J.A."/>
            <person name="Kallen N."/>
            <person name="Kersten P."/>
            <person name="Kohler A."/>
            <person name="Kuees U."/>
            <person name="Kumar T.K.A."/>
            <person name="Kuo A."/>
            <person name="LaButti K."/>
            <person name="Larrondo L.F."/>
            <person name="Lindquist E."/>
            <person name="Ling A."/>
            <person name="Lombard V."/>
            <person name="Lucas S."/>
            <person name="Lundell T."/>
            <person name="Martin R."/>
            <person name="McLaughlin D.J."/>
            <person name="Morgenstern I."/>
            <person name="Morin E."/>
            <person name="Murat C."/>
            <person name="Nagy L.G."/>
            <person name="Nolan M."/>
            <person name="Ohm R.A."/>
            <person name="Patyshakuliyeva A."/>
            <person name="Rokas A."/>
            <person name="Ruiz-Duenas F.J."/>
            <person name="Sabat G."/>
            <person name="Salamov A."/>
            <person name="Samejima M."/>
            <person name="Schmutz J."/>
            <person name="Slot J.C."/>
            <person name="St John F."/>
            <person name="Stenlid J."/>
            <person name="Sun H."/>
            <person name="Sun S."/>
            <person name="Syed K."/>
            <person name="Tsang A."/>
            <person name="Wiebenga A."/>
            <person name="Young D."/>
            <person name="Pisabarro A."/>
            <person name="Eastwood D.C."/>
            <person name="Martin F."/>
            <person name="Cullen D."/>
            <person name="Grigoriev I.V."/>
            <person name="Hibbett D.S."/>
        </authorList>
    </citation>
    <scope>NUCLEOTIDE SEQUENCE</scope>
    <source>
        <strain evidence="3">FP-58527</strain>
    </source>
</reference>
<evidence type="ECO:0000256" key="1">
    <source>
        <dbReference type="SAM" id="MobiDB-lite"/>
    </source>
</evidence>
<organism evidence="2 3">
    <name type="scientific">Fomitopsis schrenkii</name>
    <name type="common">Brown rot fungus</name>
    <dbReference type="NCBI Taxonomy" id="2126942"/>
    <lineage>
        <taxon>Eukaryota</taxon>
        <taxon>Fungi</taxon>
        <taxon>Dikarya</taxon>
        <taxon>Basidiomycota</taxon>
        <taxon>Agaricomycotina</taxon>
        <taxon>Agaricomycetes</taxon>
        <taxon>Polyporales</taxon>
        <taxon>Fomitopsis</taxon>
    </lineage>
</organism>
<evidence type="ECO:0000313" key="3">
    <source>
        <dbReference type="Proteomes" id="UP000015241"/>
    </source>
</evidence>
<sequence length="72" mass="7771">MFHCQHSERKASVAEPPHPNTGAIPKDATSTALNKGNGDGPGFFYDELYPAAFAYLLARPATFDGAKEVYIV</sequence>
<dbReference type="Proteomes" id="UP000015241">
    <property type="component" value="Unassembled WGS sequence"/>
</dbReference>
<proteinExistence type="predicted"/>
<gene>
    <name evidence="2" type="ORF">FOMPIDRAFT_1056897</name>
</gene>
<feature type="compositionally biased region" description="Basic and acidic residues" evidence="1">
    <location>
        <begin position="1"/>
        <end position="12"/>
    </location>
</feature>
<dbReference type="HOGENOM" id="CLU_2722260_0_0_1"/>
<accession>S8DFS7</accession>
<dbReference type="InParanoid" id="S8DFS7"/>
<keyword evidence="3" id="KW-1185">Reference proteome</keyword>
<dbReference type="AlphaFoldDB" id="S8DFS7"/>
<feature type="region of interest" description="Disordered" evidence="1">
    <location>
        <begin position="1"/>
        <end position="35"/>
    </location>
</feature>
<name>S8DFS7_FOMSC</name>
<protein>
    <submittedName>
        <fullName evidence="2">Uncharacterized protein</fullName>
    </submittedName>
</protein>
<evidence type="ECO:0000313" key="2">
    <source>
        <dbReference type="EMBL" id="EPS92421.1"/>
    </source>
</evidence>